<organism evidence="3 4">
    <name type="scientific">Nakamurella panacisegetis</name>
    <dbReference type="NCBI Taxonomy" id="1090615"/>
    <lineage>
        <taxon>Bacteria</taxon>
        <taxon>Bacillati</taxon>
        <taxon>Actinomycetota</taxon>
        <taxon>Actinomycetes</taxon>
        <taxon>Nakamurellales</taxon>
        <taxon>Nakamurellaceae</taxon>
        <taxon>Nakamurella</taxon>
    </lineage>
</organism>
<name>A0A1H0N8Y9_9ACTN</name>
<keyword evidence="1" id="KW-0378">Hydrolase</keyword>
<dbReference type="InterPro" id="IPR000073">
    <property type="entry name" value="AB_hydrolase_1"/>
</dbReference>
<dbReference type="RefSeq" id="WP_090476037.1">
    <property type="nucleotide sequence ID" value="NZ_LT629710.1"/>
</dbReference>
<dbReference type="InterPro" id="IPR000639">
    <property type="entry name" value="Epox_hydrolase-like"/>
</dbReference>
<dbReference type="SUPFAM" id="SSF53474">
    <property type="entry name" value="alpha/beta-Hydrolases"/>
    <property type="match status" value="1"/>
</dbReference>
<dbReference type="InterPro" id="IPR029058">
    <property type="entry name" value="AB_hydrolase_fold"/>
</dbReference>
<keyword evidence="4" id="KW-1185">Reference proteome</keyword>
<dbReference type="GO" id="GO:0016787">
    <property type="term" value="F:hydrolase activity"/>
    <property type="evidence" value="ECO:0007669"/>
    <property type="project" value="UniProtKB-KW"/>
</dbReference>
<reference evidence="3 4" key="1">
    <citation type="submission" date="2016-10" db="EMBL/GenBank/DDBJ databases">
        <authorList>
            <person name="de Groot N.N."/>
        </authorList>
    </citation>
    <scope>NUCLEOTIDE SEQUENCE [LARGE SCALE GENOMIC DNA]</scope>
    <source>
        <strain evidence="4">P4-7,KCTC 19426,CECT 7604</strain>
    </source>
</reference>
<evidence type="ECO:0000256" key="1">
    <source>
        <dbReference type="ARBA" id="ARBA00022801"/>
    </source>
</evidence>
<dbReference type="EMBL" id="LT629710">
    <property type="protein sequence ID" value="SDO89184.1"/>
    <property type="molecule type" value="Genomic_DNA"/>
</dbReference>
<dbReference type="AlphaFoldDB" id="A0A1H0N8Y9"/>
<dbReference type="Proteomes" id="UP000198741">
    <property type="component" value="Chromosome I"/>
</dbReference>
<dbReference type="Gene3D" id="3.40.50.1820">
    <property type="entry name" value="alpha/beta hydrolase"/>
    <property type="match status" value="1"/>
</dbReference>
<feature type="domain" description="AB hydrolase-1" evidence="2">
    <location>
        <begin position="34"/>
        <end position="289"/>
    </location>
</feature>
<gene>
    <name evidence="3" type="ORF">SAMN04515671_2263</name>
</gene>
<protein>
    <submittedName>
        <fullName evidence="3">Pimeloyl-ACP methyl ester carboxylesterase</fullName>
    </submittedName>
</protein>
<accession>A0A1H0N8Y9</accession>
<dbReference type="PANTHER" id="PTHR43329">
    <property type="entry name" value="EPOXIDE HYDROLASE"/>
    <property type="match status" value="1"/>
</dbReference>
<evidence type="ECO:0000259" key="2">
    <source>
        <dbReference type="Pfam" id="PF00561"/>
    </source>
</evidence>
<dbReference type="STRING" id="1090615.SAMN04515671_2263"/>
<sequence length="304" mass="32101">MTAASVTNNSAALAHRSVSANGIRFHLVSAGTGPLVLMLHGFGGIWTNWRHQLPDLAEAGHHAVAADLRGAGDSDKPPRGYDAFTLAADVAGMIRALGEREAILVGQGYGGVLAFNTAIMYPDLVRSVVAISAPHPGRMARLRRPVRTDPYGRLLTFAALPIAPDRRLAASGGSLLERIVRSHAGPAWAASTDFTRTIAGMRRAIVTPGAARGAIEPLRWVARSPYRSDGHRHREALARPLTAPVLHLVGEGDRFTPAAALRGTKDQCAGAYTFEVIPGVGHYPAEEAPGIVNARIAAFLSSSV</sequence>
<dbReference type="Pfam" id="PF00561">
    <property type="entry name" value="Abhydrolase_1"/>
    <property type="match status" value="1"/>
</dbReference>
<proteinExistence type="predicted"/>
<evidence type="ECO:0000313" key="3">
    <source>
        <dbReference type="EMBL" id="SDO89184.1"/>
    </source>
</evidence>
<evidence type="ECO:0000313" key="4">
    <source>
        <dbReference type="Proteomes" id="UP000198741"/>
    </source>
</evidence>
<dbReference type="PRINTS" id="PR00412">
    <property type="entry name" value="EPOXHYDRLASE"/>
</dbReference>
<dbReference type="PRINTS" id="PR00111">
    <property type="entry name" value="ABHYDROLASE"/>
</dbReference>
<dbReference type="OrthoDB" id="2987348at2"/>